<evidence type="ECO:0000313" key="3">
    <source>
        <dbReference type="EMBL" id="GBG67700.1"/>
    </source>
</evidence>
<dbReference type="Proteomes" id="UP000265515">
    <property type="component" value="Unassembled WGS sequence"/>
</dbReference>
<keyword evidence="1" id="KW-0175">Coiled coil</keyword>
<feature type="region of interest" description="Disordered" evidence="2">
    <location>
        <begin position="116"/>
        <end position="136"/>
    </location>
</feature>
<feature type="region of interest" description="Disordered" evidence="2">
    <location>
        <begin position="473"/>
        <end position="496"/>
    </location>
</feature>
<accession>A0A388KCC2</accession>
<sequence length="496" mass="55737">MAARIREGGSGGPSWSGSNGILAVLGQGVSTSNAIVPYQGPQGRNYGGNGESLNDGGSFNNGGGYNRGSYNNNGQRYSRPWTGGNKDWDREYDRDEREQRTRENAKLLVLEEEKKKLQAEEEKRVQATKDREQQEARLGRIVRTSVKAVCESALGRKVDIPEDDDNEVAKLRKELEELRAKSQDNSSESHLEALRKEKDALLKRNQESDEERLRKEIAELKSRKEQDKPACEGKDVIMVLQLQIKELGVFRSALKEKNAEVSALKSENKHLRKDVSELREEFVNIKGKWAVEEVTGNSPLEEPARGKQRADPSPTAMYTPKDLEALQKAYKAALQSKEMALKEAKMLKERMTRMGASRIRISTHRTTARKTMPRNLRTSFQAVDVGSDDDRGDKGGDNRKARTSVDVAHNLKVAKMAGFCETRLKEIRQAKKADMETACVDEGITYIKLDQAKADVAEIRASCDYADSIWLKEREKGQDDDQDQHYATSTEEVGEE</sequence>
<name>A0A388KCC2_CHABU</name>
<dbReference type="EMBL" id="BFEA01000090">
    <property type="protein sequence ID" value="GBG67700.1"/>
    <property type="molecule type" value="Genomic_DNA"/>
</dbReference>
<feature type="coiled-coil region" evidence="1">
    <location>
        <begin position="254"/>
        <end position="288"/>
    </location>
</feature>
<feature type="region of interest" description="Disordered" evidence="2">
    <location>
        <begin position="33"/>
        <end position="104"/>
    </location>
</feature>
<feature type="region of interest" description="Disordered" evidence="2">
    <location>
        <begin position="1"/>
        <end position="21"/>
    </location>
</feature>
<gene>
    <name evidence="3" type="ORF">CBR_g828</name>
</gene>
<feature type="compositionally biased region" description="Basic and acidic residues" evidence="2">
    <location>
        <begin position="86"/>
        <end position="104"/>
    </location>
</feature>
<dbReference type="AlphaFoldDB" id="A0A388KCC2"/>
<dbReference type="Gramene" id="GBG67700">
    <property type="protein sequence ID" value="GBG67700"/>
    <property type="gene ID" value="CBR_g828"/>
</dbReference>
<feature type="compositionally biased region" description="Basic and acidic residues" evidence="2">
    <location>
        <begin position="388"/>
        <end position="400"/>
    </location>
</feature>
<protein>
    <submittedName>
        <fullName evidence="3">Uncharacterized protein</fullName>
    </submittedName>
</protein>
<comment type="caution">
    <text evidence="3">The sequence shown here is derived from an EMBL/GenBank/DDBJ whole genome shotgun (WGS) entry which is preliminary data.</text>
</comment>
<keyword evidence="4" id="KW-1185">Reference proteome</keyword>
<organism evidence="3 4">
    <name type="scientific">Chara braunii</name>
    <name type="common">Braun's stonewort</name>
    <dbReference type="NCBI Taxonomy" id="69332"/>
    <lineage>
        <taxon>Eukaryota</taxon>
        <taxon>Viridiplantae</taxon>
        <taxon>Streptophyta</taxon>
        <taxon>Charophyceae</taxon>
        <taxon>Charales</taxon>
        <taxon>Characeae</taxon>
        <taxon>Chara</taxon>
    </lineage>
</organism>
<evidence type="ECO:0000313" key="4">
    <source>
        <dbReference type="Proteomes" id="UP000265515"/>
    </source>
</evidence>
<evidence type="ECO:0000256" key="2">
    <source>
        <dbReference type="SAM" id="MobiDB-lite"/>
    </source>
</evidence>
<feature type="compositionally biased region" description="Polar residues" evidence="2">
    <location>
        <begin position="485"/>
        <end position="496"/>
    </location>
</feature>
<evidence type="ECO:0000256" key="1">
    <source>
        <dbReference type="SAM" id="Coils"/>
    </source>
</evidence>
<proteinExistence type="predicted"/>
<reference evidence="3 4" key="1">
    <citation type="journal article" date="2018" name="Cell">
        <title>The Chara Genome: Secondary Complexity and Implications for Plant Terrestrialization.</title>
        <authorList>
            <person name="Nishiyama T."/>
            <person name="Sakayama H."/>
            <person name="Vries J.D."/>
            <person name="Buschmann H."/>
            <person name="Saint-Marcoux D."/>
            <person name="Ullrich K.K."/>
            <person name="Haas F.B."/>
            <person name="Vanderstraeten L."/>
            <person name="Becker D."/>
            <person name="Lang D."/>
            <person name="Vosolsobe S."/>
            <person name="Rombauts S."/>
            <person name="Wilhelmsson P.K.I."/>
            <person name="Janitza P."/>
            <person name="Kern R."/>
            <person name="Heyl A."/>
            <person name="Rumpler F."/>
            <person name="Villalobos L.I.A.C."/>
            <person name="Clay J.M."/>
            <person name="Skokan R."/>
            <person name="Toyoda A."/>
            <person name="Suzuki Y."/>
            <person name="Kagoshima H."/>
            <person name="Schijlen E."/>
            <person name="Tajeshwar N."/>
            <person name="Catarino B."/>
            <person name="Hetherington A.J."/>
            <person name="Saltykova A."/>
            <person name="Bonnot C."/>
            <person name="Breuninger H."/>
            <person name="Symeonidi A."/>
            <person name="Radhakrishnan G.V."/>
            <person name="Van Nieuwerburgh F."/>
            <person name="Deforce D."/>
            <person name="Chang C."/>
            <person name="Karol K.G."/>
            <person name="Hedrich R."/>
            <person name="Ulvskov P."/>
            <person name="Glockner G."/>
            <person name="Delwiche C.F."/>
            <person name="Petrasek J."/>
            <person name="Van de Peer Y."/>
            <person name="Friml J."/>
            <person name="Beilby M."/>
            <person name="Dolan L."/>
            <person name="Kohara Y."/>
            <person name="Sugano S."/>
            <person name="Fujiyama A."/>
            <person name="Delaux P.-M."/>
            <person name="Quint M."/>
            <person name="TheiBen G."/>
            <person name="Hagemann M."/>
            <person name="Harholt J."/>
            <person name="Dunand C."/>
            <person name="Zachgo S."/>
            <person name="Langdale J."/>
            <person name="Maumus F."/>
            <person name="Straeten D.V.D."/>
            <person name="Gould S.B."/>
            <person name="Rensing S.A."/>
        </authorList>
    </citation>
    <scope>NUCLEOTIDE SEQUENCE [LARGE SCALE GENOMIC DNA]</scope>
    <source>
        <strain evidence="3 4">S276</strain>
    </source>
</reference>
<feature type="coiled-coil region" evidence="1">
    <location>
        <begin position="168"/>
        <end position="223"/>
    </location>
</feature>
<feature type="region of interest" description="Disordered" evidence="2">
    <location>
        <begin position="382"/>
        <end position="401"/>
    </location>
</feature>